<dbReference type="Pfam" id="PF00069">
    <property type="entry name" value="Pkinase"/>
    <property type="match status" value="1"/>
</dbReference>
<sequence length="369" mass="40852">MSYCINPKCSHRLNPDAQQTCQACGTPLMVQQRYRLLEPLRALDEWDTTEIFEVDDGGQRRVFKILKAAKLLPHFQREAQTLQRVRHPGIPQVEPDGFFTIEVPAGQVHCLVMEKVAGHTLEQWLKEHGPISESLAVEWLGQMGEILHQIHTQGLFHRDIKLSNMMLRPQGQLVLIDFGTVRPVTNTYLAKIAVAQEVTSVVSPGYTPLEQINGKAVPQSDFYALGRSIVHLLTGQHPVGLPEDDQTGELGWQPSAPPLSPRLAQLIDQLIAPFPRQRPLSAQAILQQLAQLSASAPLAAQPLPQSALKRILQPSLRTLVALNVGLLCLNLLLGWYRFASPADTDQSYEAANGVSLPLANVSLAKFNRL</sequence>
<dbReference type="RefSeq" id="WP_193910018.1">
    <property type="nucleotide sequence ID" value="NZ_JADEXG010000051.1"/>
</dbReference>
<protein>
    <recommendedName>
        <fullName evidence="1">non-specific serine/threonine protein kinase</fullName>
        <ecNumber evidence="1">2.7.11.1</ecNumber>
    </recommendedName>
</protein>
<dbReference type="NCBIfam" id="NF045510">
    <property type="entry name" value="4Cys_prefix_kin"/>
    <property type="match status" value="1"/>
</dbReference>
<reference evidence="10" key="1">
    <citation type="submission" date="2020-10" db="EMBL/GenBank/DDBJ databases">
        <authorList>
            <person name="Castelo-Branco R."/>
            <person name="Eusebio N."/>
            <person name="Adriana R."/>
            <person name="Vieira A."/>
            <person name="Brugerolle De Fraissinette N."/>
            <person name="Rezende De Castro R."/>
            <person name="Schneider M.P."/>
            <person name="Vasconcelos V."/>
            <person name="Leao P.N."/>
        </authorList>
    </citation>
    <scope>NUCLEOTIDE SEQUENCE</scope>
    <source>
        <strain evidence="10">LEGE 07310</strain>
    </source>
</reference>
<keyword evidence="4" id="KW-0547">Nucleotide-binding</keyword>
<dbReference type="Gene3D" id="1.10.510.10">
    <property type="entry name" value="Transferase(Phosphotransferase) domain 1"/>
    <property type="match status" value="1"/>
</dbReference>
<organism evidence="10 11">
    <name type="scientific">Vasconcelosia minhoensis LEGE 07310</name>
    <dbReference type="NCBI Taxonomy" id="915328"/>
    <lineage>
        <taxon>Bacteria</taxon>
        <taxon>Bacillati</taxon>
        <taxon>Cyanobacteriota</taxon>
        <taxon>Cyanophyceae</taxon>
        <taxon>Nodosilineales</taxon>
        <taxon>Cymatolegaceae</taxon>
        <taxon>Vasconcelosia</taxon>
        <taxon>Vasconcelosia minhoensis</taxon>
    </lineage>
</organism>
<dbReference type="CDD" id="cd14014">
    <property type="entry name" value="STKc_PknB_like"/>
    <property type="match status" value="1"/>
</dbReference>
<gene>
    <name evidence="10" type="ORF">IQ241_18440</name>
</gene>
<accession>A0A8J7DMS0</accession>
<evidence type="ECO:0000256" key="1">
    <source>
        <dbReference type="ARBA" id="ARBA00012513"/>
    </source>
</evidence>
<evidence type="ECO:0000259" key="9">
    <source>
        <dbReference type="PROSITE" id="PS50011"/>
    </source>
</evidence>
<dbReference type="PANTHER" id="PTHR24363:SF0">
    <property type="entry name" value="SERINE_THREONINE KINASE LIKE DOMAIN CONTAINING 1"/>
    <property type="match status" value="1"/>
</dbReference>
<dbReference type="EC" id="2.7.11.1" evidence="1"/>
<keyword evidence="2" id="KW-0723">Serine/threonine-protein kinase</keyword>
<evidence type="ECO:0000256" key="5">
    <source>
        <dbReference type="ARBA" id="ARBA00022777"/>
    </source>
</evidence>
<dbReference type="InterPro" id="IPR011009">
    <property type="entry name" value="Kinase-like_dom_sf"/>
</dbReference>
<feature type="domain" description="Protein kinase" evidence="9">
    <location>
        <begin position="37"/>
        <end position="290"/>
    </location>
</feature>
<evidence type="ECO:0000256" key="8">
    <source>
        <dbReference type="ARBA" id="ARBA00048679"/>
    </source>
</evidence>
<evidence type="ECO:0000256" key="2">
    <source>
        <dbReference type="ARBA" id="ARBA00022527"/>
    </source>
</evidence>
<dbReference type="PROSITE" id="PS50011">
    <property type="entry name" value="PROTEIN_KINASE_DOM"/>
    <property type="match status" value="1"/>
</dbReference>
<name>A0A8J7DMS0_9CYAN</name>
<evidence type="ECO:0000313" key="11">
    <source>
        <dbReference type="Proteomes" id="UP000636505"/>
    </source>
</evidence>
<dbReference type="PANTHER" id="PTHR24363">
    <property type="entry name" value="SERINE/THREONINE PROTEIN KINASE"/>
    <property type="match status" value="1"/>
</dbReference>
<comment type="caution">
    <text evidence="10">The sequence shown here is derived from an EMBL/GenBank/DDBJ whole genome shotgun (WGS) entry which is preliminary data.</text>
</comment>
<dbReference type="EMBL" id="JADEXG010000051">
    <property type="protein sequence ID" value="MBE9079251.1"/>
    <property type="molecule type" value="Genomic_DNA"/>
</dbReference>
<keyword evidence="5 10" id="KW-0418">Kinase</keyword>
<dbReference type="SMART" id="SM00220">
    <property type="entry name" value="S_TKc"/>
    <property type="match status" value="1"/>
</dbReference>
<keyword evidence="11" id="KW-1185">Reference proteome</keyword>
<evidence type="ECO:0000256" key="6">
    <source>
        <dbReference type="ARBA" id="ARBA00022840"/>
    </source>
</evidence>
<comment type="catalytic activity">
    <reaction evidence="7">
        <text>L-threonyl-[protein] + ATP = O-phospho-L-threonyl-[protein] + ADP + H(+)</text>
        <dbReference type="Rhea" id="RHEA:46608"/>
        <dbReference type="Rhea" id="RHEA-COMP:11060"/>
        <dbReference type="Rhea" id="RHEA-COMP:11605"/>
        <dbReference type="ChEBI" id="CHEBI:15378"/>
        <dbReference type="ChEBI" id="CHEBI:30013"/>
        <dbReference type="ChEBI" id="CHEBI:30616"/>
        <dbReference type="ChEBI" id="CHEBI:61977"/>
        <dbReference type="ChEBI" id="CHEBI:456216"/>
        <dbReference type="EC" id="2.7.11.1"/>
    </reaction>
</comment>
<dbReference type="InterPro" id="IPR000719">
    <property type="entry name" value="Prot_kinase_dom"/>
</dbReference>
<evidence type="ECO:0000256" key="4">
    <source>
        <dbReference type="ARBA" id="ARBA00022741"/>
    </source>
</evidence>
<dbReference type="InterPro" id="IPR008271">
    <property type="entry name" value="Ser/Thr_kinase_AS"/>
</dbReference>
<dbReference type="GO" id="GO:0005524">
    <property type="term" value="F:ATP binding"/>
    <property type="evidence" value="ECO:0007669"/>
    <property type="project" value="UniProtKB-KW"/>
</dbReference>
<dbReference type="PROSITE" id="PS00108">
    <property type="entry name" value="PROTEIN_KINASE_ST"/>
    <property type="match status" value="1"/>
</dbReference>
<keyword evidence="6" id="KW-0067">ATP-binding</keyword>
<dbReference type="SUPFAM" id="SSF56112">
    <property type="entry name" value="Protein kinase-like (PK-like)"/>
    <property type="match status" value="1"/>
</dbReference>
<dbReference type="GO" id="GO:0004674">
    <property type="term" value="F:protein serine/threonine kinase activity"/>
    <property type="evidence" value="ECO:0007669"/>
    <property type="project" value="UniProtKB-KW"/>
</dbReference>
<dbReference type="AlphaFoldDB" id="A0A8J7DMS0"/>
<keyword evidence="3" id="KW-0808">Transferase</keyword>
<comment type="catalytic activity">
    <reaction evidence="8">
        <text>L-seryl-[protein] + ATP = O-phospho-L-seryl-[protein] + ADP + H(+)</text>
        <dbReference type="Rhea" id="RHEA:17989"/>
        <dbReference type="Rhea" id="RHEA-COMP:9863"/>
        <dbReference type="Rhea" id="RHEA-COMP:11604"/>
        <dbReference type="ChEBI" id="CHEBI:15378"/>
        <dbReference type="ChEBI" id="CHEBI:29999"/>
        <dbReference type="ChEBI" id="CHEBI:30616"/>
        <dbReference type="ChEBI" id="CHEBI:83421"/>
        <dbReference type="ChEBI" id="CHEBI:456216"/>
        <dbReference type="EC" id="2.7.11.1"/>
    </reaction>
</comment>
<proteinExistence type="predicted"/>
<evidence type="ECO:0000256" key="7">
    <source>
        <dbReference type="ARBA" id="ARBA00047899"/>
    </source>
</evidence>
<evidence type="ECO:0000256" key="3">
    <source>
        <dbReference type="ARBA" id="ARBA00022679"/>
    </source>
</evidence>
<dbReference type="Proteomes" id="UP000636505">
    <property type="component" value="Unassembled WGS sequence"/>
</dbReference>
<evidence type="ECO:0000313" key="10">
    <source>
        <dbReference type="EMBL" id="MBE9079251.1"/>
    </source>
</evidence>